<dbReference type="EMBL" id="CAJJDP010000123">
    <property type="protein sequence ID" value="CAD8201170.1"/>
    <property type="molecule type" value="Genomic_DNA"/>
</dbReference>
<name>A0A8S1XIF6_PAROT</name>
<keyword evidence="3" id="KW-1185">Reference proteome</keyword>
<sequence>MIYEFQPNGNLRFLNHWIASTSLSNNKNITIITKNIPLSLPSISIIKKLLIDKSQNNRPGTYDTQSHKSHSTVKKSKSQEVTIRKLQIDHSKFIKSSMEEILINKFQSSTDKMREFPTYCVDQYQP</sequence>
<organism evidence="2 3">
    <name type="scientific">Paramecium octaurelia</name>
    <dbReference type="NCBI Taxonomy" id="43137"/>
    <lineage>
        <taxon>Eukaryota</taxon>
        <taxon>Sar</taxon>
        <taxon>Alveolata</taxon>
        <taxon>Ciliophora</taxon>
        <taxon>Intramacronucleata</taxon>
        <taxon>Oligohymenophorea</taxon>
        <taxon>Peniculida</taxon>
        <taxon>Parameciidae</taxon>
        <taxon>Paramecium</taxon>
    </lineage>
</organism>
<proteinExistence type="predicted"/>
<evidence type="ECO:0000313" key="3">
    <source>
        <dbReference type="Proteomes" id="UP000683925"/>
    </source>
</evidence>
<evidence type="ECO:0000313" key="2">
    <source>
        <dbReference type="EMBL" id="CAD8201170.1"/>
    </source>
</evidence>
<dbReference type="AlphaFoldDB" id="A0A8S1XIF6"/>
<feature type="compositionally biased region" description="Basic residues" evidence="1">
    <location>
        <begin position="67"/>
        <end position="76"/>
    </location>
</feature>
<accession>A0A8S1XIF6</accession>
<comment type="caution">
    <text evidence="2">The sequence shown here is derived from an EMBL/GenBank/DDBJ whole genome shotgun (WGS) entry which is preliminary data.</text>
</comment>
<protein>
    <submittedName>
        <fullName evidence="2">Uncharacterized protein</fullName>
    </submittedName>
</protein>
<gene>
    <name evidence="2" type="ORF">POCTA_138.1.T1230179</name>
</gene>
<dbReference type="Proteomes" id="UP000683925">
    <property type="component" value="Unassembled WGS sequence"/>
</dbReference>
<feature type="region of interest" description="Disordered" evidence="1">
    <location>
        <begin position="55"/>
        <end position="79"/>
    </location>
</feature>
<reference evidence="2" key="1">
    <citation type="submission" date="2021-01" db="EMBL/GenBank/DDBJ databases">
        <authorList>
            <consortium name="Genoscope - CEA"/>
            <person name="William W."/>
        </authorList>
    </citation>
    <scope>NUCLEOTIDE SEQUENCE</scope>
</reference>
<evidence type="ECO:0000256" key="1">
    <source>
        <dbReference type="SAM" id="MobiDB-lite"/>
    </source>
</evidence>